<keyword evidence="1" id="KW-1185">Reference proteome</keyword>
<dbReference type="AlphaFoldDB" id="A0A915I2F4"/>
<protein>
    <submittedName>
        <fullName evidence="2">Uncharacterized protein</fullName>
    </submittedName>
</protein>
<name>A0A915I2F4_ROMCU</name>
<proteinExistence type="predicted"/>
<evidence type="ECO:0000313" key="2">
    <source>
        <dbReference type="WBParaSite" id="nRc.2.0.1.t08312-RA"/>
    </source>
</evidence>
<dbReference type="WBParaSite" id="nRc.2.0.1.t08312-RA">
    <property type="protein sequence ID" value="nRc.2.0.1.t08312-RA"/>
    <property type="gene ID" value="nRc.2.0.1.g08312"/>
</dbReference>
<sequence length="82" mass="9413">MMSQDSRALSLLTNSEEISDKQRTREAIRLWLFETPVECMLVNPIISESDLLMGKQVLDRIRTGEPQFVVGLLYNSTIDNVR</sequence>
<accession>A0A915I2F4</accession>
<reference evidence="2" key="1">
    <citation type="submission" date="2022-11" db="UniProtKB">
        <authorList>
            <consortium name="WormBaseParasite"/>
        </authorList>
    </citation>
    <scope>IDENTIFICATION</scope>
</reference>
<organism evidence="1 2">
    <name type="scientific">Romanomermis culicivorax</name>
    <name type="common">Nematode worm</name>
    <dbReference type="NCBI Taxonomy" id="13658"/>
    <lineage>
        <taxon>Eukaryota</taxon>
        <taxon>Metazoa</taxon>
        <taxon>Ecdysozoa</taxon>
        <taxon>Nematoda</taxon>
        <taxon>Enoplea</taxon>
        <taxon>Dorylaimia</taxon>
        <taxon>Mermithida</taxon>
        <taxon>Mermithoidea</taxon>
        <taxon>Mermithidae</taxon>
        <taxon>Romanomermis</taxon>
    </lineage>
</organism>
<evidence type="ECO:0000313" key="1">
    <source>
        <dbReference type="Proteomes" id="UP000887565"/>
    </source>
</evidence>
<dbReference type="Proteomes" id="UP000887565">
    <property type="component" value="Unplaced"/>
</dbReference>